<name>A0A7C5U6K3_9BACT</name>
<evidence type="ECO:0000313" key="1">
    <source>
        <dbReference type="EMBL" id="HHR33818.1"/>
    </source>
</evidence>
<proteinExistence type="predicted"/>
<accession>A0A7C5U6K3</accession>
<protein>
    <submittedName>
        <fullName evidence="1">Uncharacterized protein</fullName>
    </submittedName>
</protein>
<comment type="caution">
    <text evidence="1">The sequence shown here is derived from an EMBL/GenBank/DDBJ whole genome shotgun (WGS) entry which is preliminary data.</text>
</comment>
<dbReference type="EMBL" id="DRXW01000169">
    <property type="protein sequence ID" value="HHR33818.1"/>
    <property type="molecule type" value="Genomic_DNA"/>
</dbReference>
<reference evidence="1" key="1">
    <citation type="journal article" date="2020" name="mSystems">
        <title>Genome- and Community-Level Interaction Insights into Carbon Utilization and Element Cycling Functions of Hydrothermarchaeota in Hydrothermal Sediment.</title>
        <authorList>
            <person name="Zhou Z."/>
            <person name="Liu Y."/>
            <person name="Xu W."/>
            <person name="Pan J."/>
            <person name="Luo Z.H."/>
            <person name="Li M."/>
        </authorList>
    </citation>
    <scope>NUCLEOTIDE SEQUENCE [LARGE SCALE GENOMIC DNA]</scope>
    <source>
        <strain evidence="1">SpSt-1088</strain>
    </source>
</reference>
<organism evidence="1">
    <name type="scientific">Fervidobacterium nodosum</name>
    <dbReference type="NCBI Taxonomy" id="2424"/>
    <lineage>
        <taxon>Bacteria</taxon>
        <taxon>Thermotogati</taxon>
        <taxon>Thermotogota</taxon>
        <taxon>Thermotogae</taxon>
        <taxon>Thermotogales</taxon>
        <taxon>Fervidobacteriaceae</taxon>
        <taxon>Fervidobacterium</taxon>
    </lineage>
</organism>
<dbReference type="AlphaFoldDB" id="A0A7C5U6K3"/>
<gene>
    <name evidence="1" type="ORF">ENM46_02610</name>
</gene>
<sequence>MPSPFLSVKNPYKRLINQRVNEINRQLFFLEYGKSIPSDIKSVKELERIIFQIQDTRANKEVVKKVWKYWWGLGIEEVTFKIKHINIKWYPYIYNSNKANITFGEALYYALTGTVTPFSQSKSNMEIIKLISEKYKIEFFEK</sequence>